<reference evidence="2 3" key="1">
    <citation type="submission" date="2014-09" db="EMBL/GenBank/DDBJ databases">
        <authorList>
            <person name="Ellenberger Sabrina"/>
        </authorList>
    </citation>
    <scope>NUCLEOTIDE SEQUENCE [LARGE SCALE GENOMIC DNA]</scope>
    <source>
        <strain evidence="2 3">CBS 412.66</strain>
    </source>
</reference>
<dbReference type="OrthoDB" id="10602403at2759"/>
<gene>
    <name evidence="2" type="primary">PARPA_01102.1 scaffold 1359</name>
</gene>
<evidence type="ECO:0000256" key="1">
    <source>
        <dbReference type="SAM" id="MobiDB-lite"/>
    </source>
</evidence>
<evidence type="ECO:0000313" key="2">
    <source>
        <dbReference type="EMBL" id="CEP07794.1"/>
    </source>
</evidence>
<protein>
    <submittedName>
        <fullName evidence="2">Uncharacterized protein</fullName>
    </submittedName>
</protein>
<proteinExistence type="predicted"/>
<evidence type="ECO:0000313" key="3">
    <source>
        <dbReference type="Proteomes" id="UP000054107"/>
    </source>
</evidence>
<name>A0A0B7MXY9_9FUNG</name>
<feature type="region of interest" description="Disordered" evidence="1">
    <location>
        <begin position="528"/>
        <end position="550"/>
    </location>
</feature>
<dbReference type="Proteomes" id="UP000054107">
    <property type="component" value="Unassembled WGS sequence"/>
</dbReference>
<sequence>MDPNNDPPVSTDFIDYIITIATNKLNPPKNAPEISLIKTLFLKSLQQTAVRIKDRIASRRGTPQPETPPSAEDEIHAANTLNISSQYQQVVGLGTPNHDQGVSARNTVNSVLNGKWWIEDYDDDDFYSDEDDEDEDLNVYLELENLLANANSHTCSSSLSSVASTTGIDMNDESKKSNITNDIHSLASLDADSTNQDVDHTGPQSSIVEAISIINSNQFGNQEESGNLNVEILLNTPWNNDSKFLGNEKSPFEVFDFSALDSSDHSKDDESCNVFDGNLLTIQENNQTAPQSSLSSKSALLANTREVGSKQEYSNVKTDKQLNSSWNTLSEPSEYKEKISSEALSSSFFGIVENNNEENSCNNGTSQLNRSSELLVVDQENINASSQASTSTVSISIANNNEKCDNVSDASYGNHSLDHDPQSPLLVAIEQTSLASLLPSGSKSALTVAANDKKRFLSSQEDGNADQDGSSFNSDFHLLSKSRKRMRCISFPQYSTVKTVCSQKPTVHTIHPAFINKENFFATKSVLGKRKREDTQEANPRKISKTNRQL</sequence>
<organism evidence="2 3">
    <name type="scientific">Parasitella parasitica</name>
    <dbReference type="NCBI Taxonomy" id="35722"/>
    <lineage>
        <taxon>Eukaryota</taxon>
        <taxon>Fungi</taxon>
        <taxon>Fungi incertae sedis</taxon>
        <taxon>Mucoromycota</taxon>
        <taxon>Mucoromycotina</taxon>
        <taxon>Mucoromycetes</taxon>
        <taxon>Mucorales</taxon>
        <taxon>Mucorineae</taxon>
        <taxon>Mucoraceae</taxon>
        <taxon>Parasitella</taxon>
    </lineage>
</organism>
<dbReference type="AlphaFoldDB" id="A0A0B7MXY9"/>
<keyword evidence="3" id="KW-1185">Reference proteome</keyword>
<accession>A0A0B7MXY9</accession>
<dbReference type="EMBL" id="LN719426">
    <property type="protein sequence ID" value="CEP07794.1"/>
    <property type="molecule type" value="Genomic_DNA"/>
</dbReference>